<keyword evidence="1" id="KW-0472">Membrane</keyword>
<evidence type="ECO:0000256" key="1">
    <source>
        <dbReference type="SAM" id="Phobius"/>
    </source>
</evidence>
<proteinExistence type="predicted"/>
<dbReference type="PANTHER" id="PTHR43798">
    <property type="entry name" value="MONOACYLGLYCEROL LIPASE"/>
    <property type="match status" value="1"/>
</dbReference>
<dbReference type="InterPro" id="IPR029058">
    <property type="entry name" value="AB_hydrolase_fold"/>
</dbReference>
<evidence type="ECO:0000313" key="3">
    <source>
        <dbReference type="EMBL" id="NOD31299.1"/>
    </source>
</evidence>
<dbReference type="PANTHER" id="PTHR43798:SF33">
    <property type="entry name" value="HYDROLASE, PUTATIVE (AFU_ORTHOLOGUE AFUA_2G14860)-RELATED"/>
    <property type="match status" value="1"/>
</dbReference>
<sequence length="328" mass="35210">MTTVLIVIAVFVAFLFVMNLWTRKITRRGLETVPQLGQITPVHGGSIHYVEKGNPEAQTIVMIHGLAGQLQHFTYALVDLLADDYHVIALDRPGCGYSTRDMAELAQLPHQAGMIAEFLDKKGVDRAVLVGHSLGGAVSLAMALDHPARVAGLALLAPLTHKLPETPAIFKPLEIRSEWMRSLIGNTLAVPLASKTAPHTLSAAFDPETPPDDFLDRAGGALGLRPSAFVTASQDVTGVDASINAQVARYPNLTVPGGILYGRQDAILSPPLHGPTMTEFGLSYEELDGFGHMIPITEPEICAAFIRRMTEAATSPQTSLQDKPSEQA</sequence>
<dbReference type="Gene3D" id="3.40.50.1820">
    <property type="entry name" value="alpha/beta hydrolase"/>
    <property type="match status" value="1"/>
</dbReference>
<feature type="transmembrane region" description="Helical" evidence="1">
    <location>
        <begin position="6"/>
        <end position="22"/>
    </location>
</feature>
<dbReference type="Pfam" id="PF00561">
    <property type="entry name" value="Abhydrolase_1"/>
    <property type="match status" value="1"/>
</dbReference>
<keyword evidence="1" id="KW-0812">Transmembrane</keyword>
<accession>A0ABX1WDE5</accession>
<dbReference type="InterPro" id="IPR000073">
    <property type="entry name" value="AB_hydrolase_1"/>
</dbReference>
<keyword evidence="1" id="KW-1133">Transmembrane helix</keyword>
<dbReference type="GO" id="GO:0016787">
    <property type="term" value="F:hydrolase activity"/>
    <property type="evidence" value="ECO:0007669"/>
    <property type="project" value="UniProtKB-KW"/>
</dbReference>
<evidence type="ECO:0000259" key="2">
    <source>
        <dbReference type="Pfam" id="PF00561"/>
    </source>
</evidence>
<keyword evidence="3" id="KW-0378">Hydrolase</keyword>
<dbReference type="EMBL" id="WVQY01000005">
    <property type="protein sequence ID" value="NOD31299.1"/>
    <property type="molecule type" value="Genomic_DNA"/>
</dbReference>
<protein>
    <submittedName>
        <fullName evidence="3">Alpha/beta fold hydrolase</fullName>
    </submittedName>
</protein>
<feature type="domain" description="AB hydrolase-1" evidence="2">
    <location>
        <begin position="59"/>
        <end position="299"/>
    </location>
</feature>
<gene>
    <name evidence="3" type="ORF">GS617_13560</name>
</gene>
<dbReference type="Proteomes" id="UP000599383">
    <property type="component" value="Unassembled WGS sequence"/>
</dbReference>
<dbReference type="InterPro" id="IPR000639">
    <property type="entry name" value="Epox_hydrolase-like"/>
</dbReference>
<dbReference type="InterPro" id="IPR050266">
    <property type="entry name" value="AB_hydrolase_sf"/>
</dbReference>
<keyword evidence="4" id="KW-1185">Reference proteome</keyword>
<organism evidence="3 4">
    <name type="scientific">Ruegeria atlantica</name>
    <dbReference type="NCBI Taxonomy" id="81569"/>
    <lineage>
        <taxon>Bacteria</taxon>
        <taxon>Pseudomonadati</taxon>
        <taxon>Pseudomonadota</taxon>
        <taxon>Alphaproteobacteria</taxon>
        <taxon>Rhodobacterales</taxon>
        <taxon>Roseobacteraceae</taxon>
        <taxon>Ruegeria</taxon>
    </lineage>
</organism>
<dbReference type="PRINTS" id="PR00111">
    <property type="entry name" value="ABHYDROLASE"/>
</dbReference>
<comment type="caution">
    <text evidence="3">The sequence shown here is derived from an EMBL/GenBank/DDBJ whole genome shotgun (WGS) entry which is preliminary data.</text>
</comment>
<evidence type="ECO:0000313" key="4">
    <source>
        <dbReference type="Proteomes" id="UP000599383"/>
    </source>
</evidence>
<name>A0ABX1WDE5_9RHOB</name>
<reference evidence="3 4" key="1">
    <citation type="submission" date="2019-12" db="EMBL/GenBank/DDBJ databases">
        <title>Ruegeria JWLKs population differentiation of coral mucus and skeleton niches.</title>
        <authorList>
            <person name="Luo D."/>
        </authorList>
    </citation>
    <scope>NUCLEOTIDE SEQUENCE [LARGE SCALE GENOMIC DNA]</scope>
    <source>
        <strain evidence="3 4">HKCCD6238</strain>
    </source>
</reference>
<dbReference type="SUPFAM" id="SSF53474">
    <property type="entry name" value="alpha/beta-Hydrolases"/>
    <property type="match status" value="1"/>
</dbReference>
<dbReference type="PRINTS" id="PR00412">
    <property type="entry name" value="EPOXHYDRLASE"/>
</dbReference>
<dbReference type="RefSeq" id="WP_171363848.1">
    <property type="nucleotide sequence ID" value="NZ_WVQY01000005.1"/>
</dbReference>